<name>X7ZLM0_MYCKA</name>
<reference evidence="1 2" key="1">
    <citation type="submission" date="2013-12" db="EMBL/GenBank/DDBJ databases">
        <authorList>
            <person name="Brown-Elliot B."/>
            <person name="Wallace R."/>
            <person name="Lenaerts A."/>
            <person name="Ordway D."/>
            <person name="DeGroote M.A."/>
            <person name="Parker T."/>
            <person name="Sizemore C."/>
            <person name="Tallon L.J."/>
            <person name="Sadzewicz L.K."/>
            <person name="Sengamalay N."/>
            <person name="Fraser C.M."/>
            <person name="Hine E."/>
            <person name="Shefchek K.A."/>
            <person name="Das S.P."/>
            <person name="Tettelin H."/>
        </authorList>
    </citation>
    <scope>NUCLEOTIDE SEQUENCE [LARGE SCALE GENOMIC DNA]</scope>
    <source>
        <strain evidence="1 2">662</strain>
    </source>
</reference>
<dbReference type="AlphaFoldDB" id="X7ZLM0"/>
<protein>
    <submittedName>
        <fullName evidence="1">Uncharacterized protein</fullName>
    </submittedName>
</protein>
<evidence type="ECO:0000313" key="1">
    <source>
        <dbReference type="EMBL" id="EUA19593.1"/>
    </source>
</evidence>
<proteinExistence type="predicted"/>
<dbReference type="EMBL" id="JAOA01000002">
    <property type="protein sequence ID" value="EUA19593.1"/>
    <property type="molecule type" value="Genomic_DNA"/>
</dbReference>
<dbReference type="Proteomes" id="UP000020561">
    <property type="component" value="Unassembled WGS sequence"/>
</dbReference>
<organism evidence="1 2">
    <name type="scientific">Mycobacterium kansasii 662</name>
    <dbReference type="NCBI Taxonomy" id="1299326"/>
    <lineage>
        <taxon>Bacteria</taxon>
        <taxon>Bacillati</taxon>
        <taxon>Actinomycetota</taxon>
        <taxon>Actinomycetes</taxon>
        <taxon>Mycobacteriales</taxon>
        <taxon>Mycobacteriaceae</taxon>
        <taxon>Mycobacterium</taxon>
    </lineage>
</organism>
<accession>X7ZLM0</accession>
<evidence type="ECO:0000313" key="2">
    <source>
        <dbReference type="Proteomes" id="UP000020561"/>
    </source>
</evidence>
<gene>
    <name evidence="1" type="ORF">I545_1883</name>
</gene>
<sequence>MKLVHVAATCAGPVDVTVLASAASRAAKDRYRNKFHASSPVSVLLDSTCPAQTRRDATQDHCKEHAH</sequence>
<comment type="caution">
    <text evidence="1">The sequence shown here is derived from an EMBL/GenBank/DDBJ whole genome shotgun (WGS) entry which is preliminary data.</text>
</comment>